<keyword evidence="3" id="KW-0813">Transport</keyword>
<evidence type="ECO:0000256" key="5">
    <source>
        <dbReference type="ARBA" id="ARBA00022692"/>
    </source>
</evidence>
<evidence type="ECO:0000256" key="1">
    <source>
        <dbReference type="ARBA" id="ARBA00004571"/>
    </source>
</evidence>
<evidence type="ECO:0000256" key="6">
    <source>
        <dbReference type="ARBA" id="ARBA00022729"/>
    </source>
</evidence>
<name>A0A7L9U1U8_9BURK</name>
<dbReference type="GO" id="GO:0009279">
    <property type="term" value="C:cell outer membrane"/>
    <property type="evidence" value="ECO:0007669"/>
    <property type="project" value="UniProtKB-SubCell"/>
</dbReference>
<proteinExistence type="predicted"/>
<evidence type="ECO:0000256" key="8">
    <source>
        <dbReference type="ARBA" id="ARBA00023114"/>
    </source>
</evidence>
<dbReference type="InterPro" id="IPR001702">
    <property type="entry name" value="Porin_Gram-ve"/>
</dbReference>
<feature type="signal peptide" evidence="11">
    <location>
        <begin position="1"/>
        <end position="22"/>
    </location>
</feature>
<dbReference type="GO" id="GO:0046930">
    <property type="term" value="C:pore complex"/>
    <property type="evidence" value="ECO:0007669"/>
    <property type="project" value="UniProtKB-KW"/>
</dbReference>
<dbReference type="PRINTS" id="PR00184">
    <property type="entry name" value="NEISSPPORIN"/>
</dbReference>
<organism evidence="13 14">
    <name type="scientific">Massilia litorea</name>
    <dbReference type="NCBI Taxonomy" id="2769491"/>
    <lineage>
        <taxon>Bacteria</taxon>
        <taxon>Pseudomonadati</taxon>
        <taxon>Pseudomonadota</taxon>
        <taxon>Betaproteobacteria</taxon>
        <taxon>Burkholderiales</taxon>
        <taxon>Oxalobacteraceae</taxon>
        <taxon>Telluria group</taxon>
        <taxon>Massilia</taxon>
    </lineage>
</organism>
<sequence>MTFTLKPVVFCAAILCSGAVLADPSSVAFYGVVDMGISVDGGGAAGTSTRVTSGMATQSRWGFRGNEELGGGLAAFFVLEGGIHADNGTSTQNNTLFGRTSIVGLRGKLGSVSIGLQDTPLFTVLNVVVDPLRNGIVRSNNLMPPTGFRASNSVLYRSPDMNGFTTALMYVAGEVPGKASASSAVGGSFNYSRGPLNASIAFHRKNNDSATVGGTDPARNLLLGANYNFGPVRGYLGYEINRGPNSAPLNNSAALFGGLPPVPSTDSHDLLLGASIPLGASTVVLTGVHANDRTLRNQDANQFGLAYMYAFSKRSDVYTSYGTIRNHNGAAYTEGNSEEPGTGNRQFAMGLRHRF</sequence>
<keyword evidence="9" id="KW-0472">Membrane</keyword>
<keyword evidence="14" id="KW-1185">Reference proteome</keyword>
<dbReference type="Pfam" id="PF13609">
    <property type="entry name" value="Porin_4"/>
    <property type="match status" value="1"/>
</dbReference>
<evidence type="ECO:0000256" key="9">
    <source>
        <dbReference type="ARBA" id="ARBA00023136"/>
    </source>
</evidence>
<dbReference type="GO" id="GO:0015288">
    <property type="term" value="F:porin activity"/>
    <property type="evidence" value="ECO:0007669"/>
    <property type="project" value="UniProtKB-KW"/>
</dbReference>
<dbReference type="PANTHER" id="PTHR34501">
    <property type="entry name" value="PROTEIN YDDL-RELATED"/>
    <property type="match status" value="1"/>
</dbReference>
<dbReference type="PANTHER" id="PTHR34501:SF9">
    <property type="entry name" value="MAJOR OUTER MEMBRANE PROTEIN P.IA"/>
    <property type="match status" value="1"/>
</dbReference>
<evidence type="ECO:0000256" key="7">
    <source>
        <dbReference type="ARBA" id="ARBA00023065"/>
    </source>
</evidence>
<dbReference type="RefSeq" id="WP_193685997.1">
    <property type="nucleotide sequence ID" value="NZ_CP062941.1"/>
</dbReference>
<evidence type="ECO:0000313" key="14">
    <source>
        <dbReference type="Proteomes" id="UP000593875"/>
    </source>
</evidence>
<evidence type="ECO:0000256" key="11">
    <source>
        <dbReference type="SAM" id="SignalP"/>
    </source>
</evidence>
<feature type="domain" description="Porin" evidence="12">
    <location>
        <begin position="12"/>
        <end position="328"/>
    </location>
</feature>
<evidence type="ECO:0000256" key="3">
    <source>
        <dbReference type="ARBA" id="ARBA00022448"/>
    </source>
</evidence>
<comment type="subcellular location">
    <subcellularLocation>
        <location evidence="1">Cell outer membrane</location>
        <topology evidence="1">Multi-pass membrane protein</topology>
    </subcellularLocation>
</comment>
<keyword evidence="7" id="KW-0406">Ion transport</keyword>
<keyword evidence="8" id="KW-0626">Porin</keyword>
<accession>A0A7L9U1U8</accession>
<evidence type="ECO:0000256" key="2">
    <source>
        <dbReference type="ARBA" id="ARBA00011233"/>
    </source>
</evidence>
<reference evidence="13 14" key="1">
    <citation type="submission" date="2020-10" db="EMBL/GenBank/DDBJ databases">
        <title>Genome sequencing of Massilia sp. LPB0304.</title>
        <authorList>
            <person name="Kim J."/>
        </authorList>
    </citation>
    <scope>NUCLEOTIDE SEQUENCE [LARGE SCALE GENOMIC DNA]</scope>
    <source>
        <strain evidence="13 14">LPB0304</strain>
    </source>
</reference>
<dbReference type="PRINTS" id="PR00182">
    <property type="entry name" value="ECOLNEIPORIN"/>
</dbReference>
<evidence type="ECO:0000259" key="12">
    <source>
        <dbReference type="Pfam" id="PF13609"/>
    </source>
</evidence>
<evidence type="ECO:0000313" key="13">
    <source>
        <dbReference type="EMBL" id="QOL48954.1"/>
    </source>
</evidence>
<dbReference type="EMBL" id="CP062941">
    <property type="protein sequence ID" value="QOL48954.1"/>
    <property type="molecule type" value="Genomic_DNA"/>
</dbReference>
<dbReference type="SUPFAM" id="SSF56935">
    <property type="entry name" value="Porins"/>
    <property type="match status" value="1"/>
</dbReference>
<evidence type="ECO:0000256" key="10">
    <source>
        <dbReference type="ARBA" id="ARBA00023237"/>
    </source>
</evidence>
<keyword evidence="5" id="KW-0812">Transmembrane</keyword>
<keyword evidence="10" id="KW-0998">Cell outer membrane</keyword>
<dbReference type="InterPro" id="IPR033900">
    <property type="entry name" value="Gram_neg_porin_domain"/>
</dbReference>
<protein>
    <submittedName>
        <fullName evidence="13">Porin</fullName>
    </submittedName>
</protein>
<dbReference type="CDD" id="cd00342">
    <property type="entry name" value="gram_neg_porins"/>
    <property type="match status" value="1"/>
</dbReference>
<comment type="subunit">
    <text evidence="2">Homotrimer.</text>
</comment>
<gene>
    <name evidence="13" type="ORF">LPB04_18705</name>
</gene>
<dbReference type="AlphaFoldDB" id="A0A7L9U1U8"/>
<dbReference type="Proteomes" id="UP000593875">
    <property type="component" value="Chromosome"/>
</dbReference>
<dbReference type="KEGG" id="mlir:LPB04_18705"/>
<dbReference type="InterPro" id="IPR002299">
    <property type="entry name" value="Porin_Neis"/>
</dbReference>
<dbReference type="GO" id="GO:0034220">
    <property type="term" value="P:monoatomic ion transmembrane transport"/>
    <property type="evidence" value="ECO:0007669"/>
    <property type="project" value="InterPro"/>
</dbReference>
<dbReference type="InterPro" id="IPR050298">
    <property type="entry name" value="Gram-neg_bact_OMP"/>
</dbReference>
<feature type="chain" id="PRO_5032507035" evidence="11">
    <location>
        <begin position="23"/>
        <end position="355"/>
    </location>
</feature>
<dbReference type="Gene3D" id="2.40.160.10">
    <property type="entry name" value="Porin"/>
    <property type="match status" value="1"/>
</dbReference>
<keyword evidence="4" id="KW-1134">Transmembrane beta strand</keyword>
<evidence type="ECO:0000256" key="4">
    <source>
        <dbReference type="ARBA" id="ARBA00022452"/>
    </source>
</evidence>
<dbReference type="InterPro" id="IPR023614">
    <property type="entry name" value="Porin_dom_sf"/>
</dbReference>
<keyword evidence="6 11" id="KW-0732">Signal</keyword>